<dbReference type="EC" id="2.1.1.80" evidence="2"/>
<dbReference type="AlphaFoldDB" id="A0A2U3LBQ4"/>
<dbReference type="SUPFAM" id="SSF47757">
    <property type="entry name" value="Chemotaxis receptor methyltransferase CheR, N-terminal domain"/>
    <property type="match status" value="1"/>
</dbReference>
<dbReference type="SUPFAM" id="SSF53335">
    <property type="entry name" value="S-adenosyl-L-methionine-dependent methyltransferases"/>
    <property type="match status" value="1"/>
</dbReference>
<dbReference type="Gene3D" id="3.40.50.150">
    <property type="entry name" value="Vaccinia Virus protein VP39"/>
    <property type="match status" value="1"/>
</dbReference>
<proteinExistence type="predicted"/>
<dbReference type="GO" id="GO:0008983">
    <property type="term" value="F:protein-glutamate O-methyltransferase activity"/>
    <property type="evidence" value="ECO:0007669"/>
    <property type="project" value="UniProtKB-EC"/>
</dbReference>
<dbReference type="Pfam" id="PF01739">
    <property type="entry name" value="CheR"/>
    <property type="match status" value="1"/>
</dbReference>
<dbReference type="InterPro" id="IPR029063">
    <property type="entry name" value="SAM-dependent_MTases_sf"/>
</dbReference>
<keyword evidence="2" id="KW-0489">Methyltransferase</keyword>
<organism evidence="2 3">
    <name type="scientific">Candidatus Desulfosporosinus infrequens</name>
    <dbReference type="NCBI Taxonomy" id="2043169"/>
    <lineage>
        <taxon>Bacteria</taxon>
        <taxon>Bacillati</taxon>
        <taxon>Bacillota</taxon>
        <taxon>Clostridia</taxon>
        <taxon>Eubacteriales</taxon>
        <taxon>Desulfitobacteriaceae</taxon>
        <taxon>Desulfosporosinus</taxon>
    </lineage>
</organism>
<dbReference type="InterPro" id="IPR022642">
    <property type="entry name" value="CheR_C"/>
</dbReference>
<keyword evidence="2" id="KW-0808">Transferase</keyword>
<dbReference type="EMBL" id="OMOF01000383">
    <property type="protein sequence ID" value="SPF49296.1"/>
    <property type="molecule type" value="Genomic_DNA"/>
</dbReference>
<name>A0A2U3LBQ4_9FIRM</name>
<dbReference type="PANTHER" id="PTHR24422">
    <property type="entry name" value="CHEMOTAXIS PROTEIN METHYLTRANSFERASE"/>
    <property type="match status" value="1"/>
</dbReference>
<feature type="domain" description="CheR-type methyltransferase" evidence="1">
    <location>
        <begin position="1"/>
        <end position="241"/>
    </location>
</feature>
<dbReference type="PROSITE" id="PS50123">
    <property type="entry name" value="CHER"/>
    <property type="match status" value="1"/>
</dbReference>
<dbReference type="SMART" id="SM00138">
    <property type="entry name" value="MeTrc"/>
    <property type="match status" value="1"/>
</dbReference>
<reference evidence="3" key="1">
    <citation type="submission" date="2018-02" db="EMBL/GenBank/DDBJ databases">
        <authorList>
            <person name="Hausmann B."/>
        </authorList>
    </citation>
    <scope>NUCLEOTIDE SEQUENCE [LARGE SCALE GENOMIC DNA]</scope>
    <source>
        <strain evidence="3">Peat soil MAG SbF1</strain>
    </source>
</reference>
<sequence>MSGRLSNVLVEKNFASFSEYFDYIIADKTGDAVVTLIDKITTNHTFFMREIDHFNYFKEKVLPQLMSRSKNKDLRIWSAGCSSGEEPYTLAMLIDEFFGIDKKWWDTKILATDISSKVLDIAVKGIYNNEGIAKIPAYWKLNYFEKLENEKSVLVPKIRNEVIYRKFNLMDKTFPFKKKFQVIFCRNVMIYFDNQTKIDLVKKFYDSTEPGGYLFIGHSESLHQNETEYKNVLPAVYRKES</sequence>
<evidence type="ECO:0000259" key="1">
    <source>
        <dbReference type="PROSITE" id="PS50123"/>
    </source>
</evidence>
<dbReference type="Proteomes" id="UP000238916">
    <property type="component" value="Unassembled WGS sequence"/>
</dbReference>
<evidence type="ECO:0000313" key="2">
    <source>
        <dbReference type="EMBL" id="SPF49296.1"/>
    </source>
</evidence>
<dbReference type="PRINTS" id="PR00996">
    <property type="entry name" value="CHERMTFRASE"/>
</dbReference>
<accession>A0A2U3LBQ4</accession>
<dbReference type="PANTHER" id="PTHR24422:SF26">
    <property type="entry name" value="CHEMOTAXIS PROTEIN METHYLTRANSFERASE"/>
    <property type="match status" value="1"/>
</dbReference>
<dbReference type="InterPro" id="IPR050903">
    <property type="entry name" value="Bact_Chemotaxis_MeTrfase"/>
</dbReference>
<gene>
    <name evidence="2" type="primary">cheR</name>
    <name evidence="2" type="ORF">SBF1_4430001</name>
</gene>
<dbReference type="GO" id="GO:0032259">
    <property type="term" value="P:methylation"/>
    <property type="evidence" value="ECO:0007669"/>
    <property type="project" value="UniProtKB-KW"/>
</dbReference>
<dbReference type="PIRSF" id="PIRSF000410">
    <property type="entry name" value="CheR"/>
    <property type="match status" value="1"/>
</dbReference>
<dbReference type="InterPro" id="IPR000780">
    <property type="entry name" value="CheR_MeTrfase"/>
</dbReference>
<dbReference type="InterPro" id="IPR026024">
    <property type="entry name" value="Chemotaxis_MeTrfase_CheR"/>
</dbReference>
<evidence type="ECO:0000313" key="3">
    <source>
        <dbReference type="Proteomes" id="UP000238916"/>
    </source>
</evidence>
<protein>
    <submittedName>
        <fullName evidence="2">Chemotaxis protein methyltransferase</fullName>
        <ecNumber evidence="2">2.1.1.80</ecNumber>
    </submittedName>
</protein>